<protein>
    <submittedName>
        <fullName evidence="1">Uncharacterized protein</fullName>
    </submittedName>
</protein>
<proteinExistence type="predicted"/>
<accession>A0A4Y2PCC5</accession>
<evidence type="ECO:0000313" key="2">
    <source>
        <dbReference type="Proteomes" id="UP000499080"/>
    </source>
</evidence>
<reference evidence="1 2" key="1">
    <citation type="journal article" date="2019" name="Sci. Rep.">
        <title>Orb-weaving spider Araneus ventricosus genome elucidates the spidroin gene catalogue.</title>
        <authorList>
            <person name="Kono N."/>
            <person name="Nakamura H."/>
            <person name="Ohtoshi R."/>
            <person name="Moran D.A.P."/>
            <person name="Shinohara A."/>
            <person name="Yoshida Y."/>
            <person name="Fujiwara M."/>
            <person name="Mori M."/>
            <person name="Tomita M."/>
            <person name="Arakawa K."/>
        </authorList>
    </citation>
    <scope>NUCLEOTIDE SEQUENCE [LARGE SCALE GENOMIC DNA]</scope>
</reference>
<dbReference type="AlphaFoldDB" id="A0A4Y2PCC5"/>
<dbReference type="EMBL" id="BGPR01010926">
    <property type="protein sequence ID" value="GBN48752.1"/>
    <property type="molecule type" value="Genomic_DNA"/>
</dbReference>
<dbReference type="Proteomes" id="UP000499080">
    <property type="component" value="Unassembled WGS sequence"/>
</dbReference>
<sequence length="126" mass="14485">MFCWVPCHMDIKSNELADSASKSAFAPPISAVPLSDVTCFIRKHNNKMWQQLWDLQEQNKLHSLNPLLLRWPGVPVLRKDVLLARLRIRQPYAVLSPYVWRSMAKFGSCANKSQTNQPYSTHAVYS</sequence>
<organism evidence="1 2">
    <name type="scientific">Araneus ventricosus</name>
    <name type="common">Orbweaver spider</name>
    <name type="synonym">Epeira ventricosa</name>
    <dbReference type="NCBI Taxonomy" id="182803"/>
    <lineage>
        <taxon>Eukaryota</taxon>
        <taxon>Metazoa</taxon>
        <taxon>Ecdysozoa</taxon>
        <taxon>Arthropoda</taxon>
        <taxon>Chelicerata</taxon>
        <taxon>Arachnida</taxon>
        <taxon>Araneae</taxon>
        <taxon>Araneomorphae</taxon>
        <taxon>Entelegynae</taxon>
        <taxon>Araneoidea</taxon>
        <taxon>Araneidae</taxon>
        <taxon>Araneus</taxon>
    </lineage>
</organism>
<comment type="caution">
    <text evidence="1">The sequence shown here is derived from an EMBL/GenBank/DDBJ whole genome shotgun (WGS) entry which is preliminary data.</text>
</comment>
<keyword evidence="2" id="KW-1185">Reference proteome</keyword>
<gene>
    <name evidence="1" type="ORF">AVEN_254233_1</name>
</gene>
<evidence type="ECO:0000313" key="1">
    <source>
        <dbReference type="EMBL" id="GBN48752.1"/>
    </source>
</evidence>
<name>A0A4Y2PCC5_ARAVE</name>